<evidence type="ECO:0008006" key="3">
    <source>
        <dbReference type="Google" id="ProtNLM"/>
    </source>
</evidence>
<feature type="non-terminal residue" evidence="2">
    <location>
        <position position="1"/>
    </location>
</feature>
<dbReference type="Pfam" id="PF21804">
    <property type="entry name" value="Transposase_29"/>
    <property type="match status" value="1"/>
</dbReference>
<gene>
    <name evidence="2" type="ORF">B1B_11849</name>
</gene>
<dbReference type="EMBL" id="AUZY01007734">
    <property type="protein sequence ID" value="EQD48949.1"/>
    <property type="molecule type" value="Genomic_DNA"/>
</dbReference>
<proteinExistence type="predicted"/>
<reference evidence="2" key="1">
    <citation type="submission" date="2013-08" db="EMBL/GenBank/DDBJ databases">
        <authorList>
            <person name="Mendez C."/>
            <person name="Richter M."/>
            <person name="Ferrer M."/>
            <person name="Sanchez J."/>
        </authorList>
    </citation>
    <scope>NUCLEOTIDE SEQUENCE</scope>
</reference>
<evidence type="ECO:0000313" key="2">
    <source>
        <dbReference type="EMBL" id="EQD48949.1"/>
    </source>
</evidence>
<feature type="region of interest" description="Disordered" evidence="1">
    <location>
        <begin position="153"/>
        <end position="173"/>
    </location>
</feature>
<accession>T1B7H8</accession>
<name>T1B7H8_9ZZZZ</name>
<dbReference type="InterPro" id="IPR049343">
    <property type="entry name" value="Transposase_29"/>
</dbReference>
<organism evidence="2">
    <name type="scientific">mine drainage metagenome</name>
    <dbReference type="NCBI Taxonomy" id="410659"/>
    <lineage>
        <taxon>unclassified sequences</taxon>
        <taxon>metagenomes</taxon>
        <taxon>ecological metagenomes</taxon>
    </lineage>
</organism>
<comment type="caution">
    <text evidence="2">The sequence shown here is derived from an EMBL/GenBank/DDBJ whole genome shotgun (WGS) entry which is preliminary data.</text>
</comment>
<sequence length="173" mass="19859">LVGELRQVTAKVRQLLGEKASPTIAFDRGGWSPKLFKELTLAGFAILTYRKKPAHKEPRSAFAKHSFTDASGRTHDYLLADRPVSIRYDGRRRRFACRQITRLDEATGHQTQILTTRGDPDPAPIAHMMFSRWRQENFFRTMRAHYGLDALDSYAADDDDPERSVTEPRRRDA</sequence>
<feature type="non-terminal residue" evidence="2">
    <location>
        <position position="173"/>
    </location>
</feature>
<reference evidence="2" key="2">
    <citation type="journal article" date="2014" name="ISME J.">
        <title>Microbial stratification in low pH oxic and suboxic macroscopic growths along an acid mine drainage.</title>
        <authorList>
            <person name="Mendez-Garcia C."/>
            <person name="Mesa V."/>
            <person name="Sprenger R.R."/>
            <person name="Richter M."/>
            <person name="Diez M.S."/>
            <person name="Solano J."/>
            <person name="Bargiela R."/>
            <person name="Golyshina O.V."/>
            <person name="Manteca A."/>
            <person name="Ramos J.L."/>
            <person name="Gallego J.R."/>
            <person name="Llorente I."/>
            <person name="Martins Dos Santos V.A."/>
            <person name="Jensen O.N."/>
            <person name="Pelaez A.I."/>
            <person name="Sanchez J."/>
            <person name="Ferrer M."/>
        </authorList>
    </citation>
    <scope>NUCLEOTIDE SEQUENCE</scope>
</reference>
<protein>
    <recommendedName>
        <fullName evidence="3">Transposase IS4 family protein</fullName>
    </recommendedName>
</protein>
<feature type="compositionally biased region" description="Basic and acidic residues" evidence="1">
    <location>
        <begin position="162"/>
        <end position="173"/>
    </location>
</feature>
<dbReference type="AlphaFoldDB" id="T1B7H8"/>
<evidence type="ECO:0000256" key="1">
    <source>
        <dbReference type="SAM" id="MobiDB-lite"/>
    </source>
</evidence>